<evidence type="ECO:0000256" key="16">
    <source>
        <dbReference type="RuleBase" id="RU003848"/>
    </source>
</evidence>
<comment type="caution">
    <text evidence="18">The sequence shown here is derived from an EMBL/GenBank/DDBJ whole genome shotgun (WGS) entry which is preliminary data.</text>
</comment>
<dbReference type="EMBL" id="SNWM01000003">
    <property type="protein sequence ID" value="TDO21601.1"/>
    <property type="molecule type" value="Genomic_DNA"/>
</dbReference>
<evidence type="ECO:0000256" key="4">
    <source>
        <dbReference type="ARBA" id="ARBA00022547"/>
    </source>
</evidence>
<evidence type="ECO:0000256" key="13">
    <source>
        <dbReference type="ARBA" id="ARBA00026054"/>
    </source>
</evidence>
<evidence type="ECO:0000256" key="15">
    <source>
        <dbReference type="HAMAP-Rule" id="MF_01398"/>
    </source>
</evidence>
<protein>
    <recommendedName>
        <fullName evidence="15">ATP synthase subunit b</fullName>
    </recommendedName>
    <alternativeName>
        <fullName evidence="15">ATP synthase F(0) sector subunit b</fullName>
    </alternativeName>
    <alternativeName>
        <fullName evidence="15">ATPase subunit I</fullName>
    </alternativeName>
    <alternativeName>
        <fullName evidence="15">F-type ATPase subunit b</fullName>
        <shortName evidence="15">F-ATPase subunit b</shortName>
    </alternativeName>
</protein>
<feature type="transmembrane region" description="Helical" evidence="15">
    <location>
        <begin position="6"/>
        <end position="25"/>
    </location>
</feature>
<reference evidence="18 19" key="1">
    <citation type="submission" date="2019-03" db="EMBL/GenBank/DDBJ databases">
        <title>Genomic Encyclopedia of Archaeal and Bacterial Type Strains, Phase II (KMG-II): from individual species to whole genera.</title>
        <authorList>
            <person name="Goeker M."/>
        </authorList>
    </citation>
    <scope>NUCLEOTIDE SEQUENCE [LARGE SCALE GENOMIC DNA]</scope>
    <source>
        <strain evidence="18 19">DSM 19034</strain>
    </source>
</reference>
<dbReference type="InterPro" id="IPR002146">
    <property type="entry name" value="ATP_synth_b/b'su_bac/chlpt"/>
</dbReference>
<dbReference type="PANTHER" id="PTHR33445:SF1">
    <property type="entry name" value="ATP SYNTHASE SUBUNIT B"/>
    <property type="match status" value="1"/>
</dbReference>
<comment type="function">
    <text evidence="12">Component of the F(0) channel, it forms part of the peripheral stalk, linking F(1) to F(0). The b'-subunit is a diverged and duplicated form of b found in plants and photosynthetic bacteria.</text>
</comment>
<evidence type="ECO:0000313" key="18">
    <source>
        <dbReference type="EMBL" id="TDO21601.1"/>
    </source>
</evidence>
<evidence type="ECO:0000256" key="14">
    <source>
        <dbReference type="ARBA" id="ARBA00037847"/>
    </source>
</evidence>
<dbReference type="RefSeq" id="WP_133556226.1">
    <property type="nucleotide sequence ID" value="NZ_SNWM01000003.1"/>
</dbReference>
<evidence type="ECO:0000256" key="9">
    <source>
        <dbReference type="ARBA" id="ARBA00023136"/>
    </source>
</evidence>
<dbReference type="NCBIfam" id="NF011041">
    <property type="entry name" value="PRK14471.1"/>
    <property type="match status" value="1"/>
</dbReference>
<dbReference type="InterPro" id="IPR028987">
    <property type="entry name" value="ATP_synth_B-like_membr_sf"/>
</dbReference>
<name>A0A4R6II41_9SPHI</name>
<feature type="coiled-coil region" evidence="17">
    <location>
        <begin position="44"/>
        <end position="89"/>
    </location>
</feature>
<keyword evidence="8 15" id="KW-0406">Ion transport</keyword>
<keyword evidence="6 15" id="KW-0375">Hydrogen ion transport</keyword>
<dbReference type="InterPro" id="IPR050059">
    <property type="entry name" value="ATP_synthase_B_chain"/>
</dbReference>
<dbReference type="InterPro" id="IPR005864">
    <property type="entry name" value="ATP_synth_F0_bsu_bac"/>
</dbReference>
<dbReference type="Gene3D" id="1.20.5.620">
    <property type="entry name" value="F1F0 ATP synthase subunit B, membrane domain"/>
    <property type="match status" value="1"/>
</dbReference>
<dbReference type="GO" id="GO:0045259">
    <property type="term" value="C:proton-transporting ATP synthase complex"/>
    <property type="evidence" value="ECO:0007669"/>
    <property type="project" value="UniProtKB-KW"/>
</dbReference>
<keyword evidence="7 15" id="KW-1133">Transmembrane helix</keyword>
<comment type="similarity">
    <text evidence="1 15 16">Belongs to the ATPase B chain family.</text>
</comment>
<keyword evidence="10 15" id="KW-0066">ATP synthesis</keyword>
<evidence type="ECO:0000256" key="10">
    <source>
        <dbReference type="ARBA" id="ARBA00023310"/>
    </source>
</evidence>
<accession>A0A4R6II41</accession>
<dbReference type="Pfam" id="PF00430">
    <property type="entry name" value="ATP-synt_B"/>
    <property type="match status" value="1"/>
</dbReference>
<comment type="function">
    <text evidence="11 15">F(1)F(0) ATP synthase produces ATP from ADP in the presence of a proton or sodium gradient. F-type ATPases consist of two structural domains, F(1) containing the extramembraneous catalytic core and F(0) containing the membrane proton channel, linked together by a central stalk and a peripheral stalk. During catalysis, ATP synthesis in the catalytic domain of F(1) is coupled via a rotary mechanism of the central stalk subunits to proton translocation.</text>
</comment>
<comment type="subunit">
    <text evidence="13">F-type ATPases have 2 components, F(1) - the catalytic core - and F(0) - the membrane proton channel. F(1) has five subunits: alpha(3), beta(3), gamma(1), delta(1), epsilon(1). F(0) has four main subunits: a(1), b(2) and c(10-14). The alpha and beta chains form an alternating ring which encloses part of the gamma chain. F(1) is attached to F(0) by a central stalk formed by the gamma and epsilon chains, while a peripheral stalk is formed by the delta and b chains.</text>
</comment>
<evidence type="ECO:0000256" key="3">
    <source>
        <dbReference type="ARBA" id="ARBA00022475"/>
    </source>
</evidence>
<evidence type="ECO:0000256" key="1">
    <source>
        <dbReference type="ARBA" id="ARBA00005513"/>
    </source>
</evidence>
<dbReference type="NCBIfam" id="TIGR01144">
    <property type="entry name" value="ATP_synt_b"/>
    <property type="match status" value="1"/>
</dbReference>
<evidence type="ECO:0000256" key="17">
    <source>
        <dbReference type="SAM" id="Coils"/>
    </source>
</evidence>
<evidence type="ECO:0000256" key="5">
    <source>
        <dbReference type="ARBA" id="ARBA00022692"/>
    </source>
</evidence>
<evidence type="ECO:0000313" key="19">
    <source>
        <dbReference type="Proteomes" id="UP000295499"/>
    </source>
</evidence>
<dbReference type="GO" id="GO:0046933">
    <property type="term" value="F:proton-transporting ATP synthase activity, rotational mechanism"/>
    <property type="evidence" value="ECO:0007669"/>
    <property type="project" value="UniProtKB-UniRule"/>
</dbReference>
<keyword evidence="9 15" id="KW-0472">Membrane</keyword>
<dbReference type="HAMAP" id="MF_01398">
    <property type="entry name" value="ATP_synth_b_bprime"/>
    <property type="match status" value="1"/>
</dbReference>
<sequence length="164" mass="18621">MELVTPSIGLVFWTLIAFLFLLLLLKKFAWKPIMTAIHDREQFIDEALNKAELAKKEMARLTAQNEDLMKQARAERDSILKEAKTLKDSIINEAKTTAHTEGAKLIEKARIEIENQKKAALAELKNQVSTLSIDIAERVLRNQLQDKAKQEELVAGLLKDVELN</sequence>
<dbReference type="SUPFAM" id="SSF81573">
    <property type="entry name" value="F1F0 ATP synthase subunit B, membrane domain"/>
    <property type="match status" value="1"/>
</dbReference>
<keyword evidence="19" id="KW-1185">Reference proteome</keyword>
<keyword evidence="17" id="KW-0175">Coiled coil</keyword>
<comment type="subunit">
    <text evidence="15">F-type ATPases have 2 components, F(1) - the catalytic core - and F(0) - the membrane proton channel. F(1) has five subunits: alpha(3), beta(3), gamma(1), delta(1), epsilon(1). F(0) has three main subunits: a(1), b(2) and c(10-14). The alpha and beta chains form an alternating ring which encloses part of the gamma chain. F(1) is attached to F(0) by a central stalk formed by the gamma and epsilon chains, while a peripheral stalk is formed by the delta and b chains.</text>
</comment>
<keyword evidence="4 15" id="KW-0138">CF(0)</keyword>
<dbReference type="AlphaFoldDB" id="A0A4R6II41"/>
<evidence type="ECO:0000256" key="12">
    <source>
        <dbReference type="ARBA" id="ARBA00025614"/>
    </source>
</evidence>
<evidence type="ECO:0000256" key="11">
    <source>
        <dbReference type="ARBA" id="ARBA00025198"/>
    </source>
</evidence>
<keyword evidence="2 15" id="KW-0813">Transport</keyword>
<evidence type="ECO:0000256" key="7">
    <source>
        <dbReference type="ARBA" id="ARBA00022989"/>
    </source>
</evidence>
<dbReference type="CDD" id="cd06503">
    <property type="entry name" value="ATP-synt_Fo_b"/>
    <property type="match status" value="1"/>
</dbReference>
<proteinExistence type="inferred from homology"/>
<dbReference type="GO" id="GO:0012505">
    <property type="term" value="C:endomembrane system"/>
    <property type="evidence" value="ECO:0007669"/>
    <property type="project" value="UniProtKB-SubCell"/>
</dbReference>
<evidence type="ECO:0000256" key="2">
    <source>
        <dbReference type="ARBA" id="ARBA00022448"/>
    </source>
</evidence>
<keyword evidence="5 15" id="KW-0812">Transmembrane</keyword>
<dbReference type="GO" id="GO:0046961">
    <property type="term" value="F:proton-transporting ATPase activity, rotational mechanism"/>
    <property type="evidence" value="ECO:0007669"/>
    <property type="project" value="TreeGrafter"/>
</dbReference>
<keyword evidence="3 15" id="KW-1003">Cell membrane</keyword>
<organism evidence="18 19">
    <name type="scientific">Pedobacter duraquae</name>
    <dbReference type="NCBI Taxonomy" id="425511"/>
    <lineage>
        <taxon>Bacteria</taxon>
        <taxon>Pseudomonadati</taxon>
        <taxon>Bacteroidota</taxon>
        <taxon>Sphingobacteriia</taxon>
        <taxon>Sphingobacteriales</taxon>
        <taxon>Sphingobacteriaceae</taxon>
        <taxon>Pedobacter</taxon>
    </lineage>
</organism>
<comment type="subcellular location">
    <subcellularLocation>
        <location evidence="15">Cell membrane</location>
        <topology evidence="15">Single-pass membrane protein</topology>
    </subcellularLocation>
    <subcellularLocation>
        <location evidence="14">Endomembrane system</location>
        <topology evidence="14">Single-pass membrane protein</topology>
    </subcellularLocation>
</comment>
<evidence type="ECO:0000256" key="6">
    <source>
        <dbReference type="ARBA" id="ARBA00022781"/>
    </source>
</evidence>
<dbReference type="PANTHER" id="PTHR33445">
    <property type="entry name" value="ATP SYNTHASE SUBUNIT B', CHLOROPLASTIC"/>
    <property type="match status" value="1"/>
</dbReference>
<gene>
    <name evidence="15" type="primary">atpF</name>
    <name evidence="18" type="ORF">CLV32_2706</name>
</gene>
<dbReference type="GO" id="GO:0005886">
    <property type="term" value="C:plasma membrane"/>
    <property type="evidence" value="ECO:0007669"/>
    <property type="project" value="UniProtKB-SubCell"/>
</dbReference>
<dbReference type="OrthoDB" id="9795289at2"/>
<dbReference type="Proteomes" id="UP000295499">
    <property type="component" value="Unassembled WGS sequence"/>
</dbReference>
<evidence type="ECO:0000256" key="8">
    <source>
        <dbReference type="ARBA" id="ARBA00023065"/>
    </source>
</evidence>